<evidence type="ECO:0000259" key="3">
    <source>
        <dbReference type="PROSITE" id="PS50119"/>
    </source>
</evidence>
<evidence type="ECO:0000313" key="5">
    <source>
        <dbReference type="Proteomes" id="UP000596742"/>
    </source>
</evidence>
<keyword evidence="2" id="KW-0175">Coiled coil</keyword>
<dbReference type="InterPro" id="IPR011042">
    <property type="entry name" value="6-blade_b-propeller_TolB-like"/>
</dbReference>
<keyword evidence="1" id="KW-0863">Zinc-finger</keyword>
<dbReference type="Gene3D" id="2.120.10.30">
    <property type="entry name" value="TolB, C-terminal domain"/>
    <property type="match status" value="1"/>
</dbReference>
<dbReference type="GO" id="GO:0061630">
    <property type="term" value="F:ubiquitin protein ligase activity"/>
    <property type="evidence" value="ECO:0007669"/>
    <property type="project" value="TreeGrafter"/>
</dbReference>
<sequence length="556" mass="63101">MDVNDKRDLCSPCEFKGKTETATKWCTECEEPFCITCSENHHAHRSSRNHHVISVEGNQLLTSLQIPLNEYCEVHDKKKDLYCSSHGEIICLTCTQTTHGKCVPAARLSDVSKSAKTSTFVTVLESNIADVIDQLVDLIKDRENNKVEIEKQKYEILEEVRSYRKCINDKLDQVESIIIEDLNEKCQTFNLKIDNIVKFLNDHLNKFDEIRKQMDILKEYASDTQTFIGAKALENTLHYNESMLTSVLELIQNINITLEVNQDIFVTCENIKSFGDIRVNTLDTGYCNLQKNRGQCPIDHQLKLSKALEIKIPQEFFFRSIILSCVILPNKQMIFVDSHARNKRLIVLNEDGTPDRNINLTGKPFDIAVIDSNKIAISFPWCTRNRIGIINLTNNKSEPDIVFKNKCYGISYHKDRLFVVVKTEGILIMDLIGKVSACLPIEGVGIFYVHVKNDRLYCSDECSDTVQCYDMKGCSIWTFKDSNLVSPRSISSDDNFILIAGCKTNNVVSIYFNGSFASVICDTDDGINNPTSIYFDSGNLLVSNSSNAMAILYKKK</sequence>
<gene>
    <name evidence="4" type="ORF">MGAL_10B000147</name>
</gene>
<dbReference type="Proteomes" id="UP000596742">
    <property type="component" value="Unassembled WGS sequence"/>
</dbReference>
<dbReference type="CDD" id="cd19757">
    <property type="entry name" value="Bbox1"/>
    <property type="match status" value="1"/>
</dbReference>
<reference evidence="4" key="1">
    <citation type="submission" date="2018-11" db="EMBL/GenBank/DDBJ databases">
        <authorList>
            <person name="Alioto T."/>
            <person name="Alioto T."/>
        </authorList>
    </citation>
    <scope>NUCLEOTIDE SEQUENCE</scope>
</reference>
<dbReference type="SUPFAM" id="SSF63825">
    <property type="entry name" value="YWTD domain"/>
    <property type="match status" value="1"/>
</dbReference>
<dbReference type="Gene3D" id="3.30.160.60">
    <property type="entry name" value="Classic Zinc Finger"/>
    <property type="match status" value="1"/>
</dbReference>
<dbReference type="GO" id="GO:0008270">
    <property type="term" value="F:zinc ion binding"/>
    <property type="evidence" value="ECO:0007669"/>
    <property type="project" value="UniProtKB-KW"/>
</dbReference>
<keyword evidence="1" id="KW-0862">Zinc</keyword>
<dbReference type="EMBL" id="UYJE01002025">
    <property type="protein sequence ID" value="VDI07203.1"/>
    <property type="molecule type" value="Genomic_DNA"/>
</dbReference>
<dbReference type="AlphaFoldDB" id="A0A8B6CLW8"/>
<evidence type="ECO:0000313" key="4">
    <source>
        <dbReference type="EMBL" id="VDI07203.1"/>
    </source>
</evidence>
<dbReference type="InterPro" id="IPR047153">
    <property type="entry name" value="TRIM45/56/19-like"/>
</dbReference>
<dbReference type="InterPro" id="IPR000315">
    <property type="entry name" value="Znf_B-box"/>
</dbReference>
<protein>
    <recommendedName>
        <fullName evidence="3">B box-type domain-containing protein</fullName>
    </recommendedName>
</protein>
<keyword evidence="1" id="KW-0479">Metal-binding</keyword>
<organism evidence="4 5">
    <name type="scientific">Mytilus galloprovincialis</name>
    <name type="common">Mediterranean mussel</name>
    <dbReference type="NCBI Taxonomy" id="29158"/>
    <lineage>
        <taxon>Eukaryota</taxon>
        <taxon>Metazoa</taxon>
        <taxon>Spiralia</taxon>
        <taxon>Lophotrochozoa</taxon>
        <taxon>Mollusca</taxon>
        <taxon>Bivalvia</taxon>
        <taxon>Autobranchia</taxon>
        <taxon>Pteriomorphia</taxon>
        <taxon>Mytilida</taxon>
        <taxon>Mytiloidea</taxon>
        <taxon>Mytilidae</taxon>
        <taxon>Mytilinae</taxon>
        <taxon>Mytilus</taxon>
    </lineage>
</organism>
<feature type="domain" description="B box-type" evidence="3">
    <location>
        <begin position="5"/>
        <end position="55"/>
    </location>
</feature>
<dbReference type="PROSITE" id="PS50119">
    <property type="entry name" value="ZF_BBOX"/>
    <property type="match status" value="1"/>
</dbReference>
<proteinExistence type="predicted"/>
<comment type="caution">
    <text evidence="4">The sequence shown here is derived from an EMBL/GenBank/DDBJ whole genome shotgun (WGS) entry which is preliminary data.</text>
</comment>
<feature type="coiled-coil region" evidence="2">
    <location>
        <begin position="132"/>
        <end position="160"/>
    </location>
</feature>
<dbReference type="SUPFAM" id="SSF57845">
    <property type="entry name" value="B-box zinc-binding domain"/>
    <property type="match status" value="1"/>
</dbReference>
<dbReference type="OrthoDB" id="6089885at2759"/>
<accession>A0A8B6CLW8</accession>
<dbReference type="Pfam" id="PF22586">
    <property type="entry name" value="ANCHR-like_BBOX"/>
    <property type="match status" value="1"/>
</dbReference>
<dbReference type="PANTHER" id="PTHR25462:SF291">
    <property type="entry name" value="E3 UBIQUITIN-PROTEIN LIGASE TRIM45"/>
    <property type="match status" value="1"/>
</dbReference>
<keyword evidence="5" id="KW-1185">Reference proteome</keyword>
<dbReference type="PANTHER" id="PTHR25462">
    <property type="entry name" value="BONUS, ISOFORM C-RELATED"/>
    <property type="match status" value="1"/>
</dbReference>
<evidence type="ECO:0000256" key="2">
    <source>
        <dbReference type="SAM" id="Coils"/>
    </source>
</evidence>
<name>A0A8B6CLW8_MYTGA</name>
<evidence type="ECO:0000256" key="1">
    <source>
        <dbReference type="PROSITE-ProRule" id="PRU00024"/>
    </source>
</evidence>